<dbReference type="OrthoDB" id="3239585at2"/>
<comment type="caution">
    <text evidence="2">The sequence shown here is derived from an EMBL/GenBank/DDBJ whole genome shotgun (WGS) entry which is preliminary data.</text>
</comment>
<dbReference type="EMBL" id="LRQB01000006">
    <property type="protein sequence ID" value="KXA22682.1"/>
    <property type="molecule type" value="Genomic_DNA"/>
</dbReference>
<evidence type="ECO:0000313" key="2">
    <source>
        <dbReference type="EMBL" id="KXA22682.1"/>
    </source>
</evidence>
<reference evidence="2 3" key="1">
    <citation type="submission" date="2016-01" db="EMBL/GenBank/DDBJ databases">
        <authorList>
            <person name="Oliw E.H."/>
        </authorList>
    </citation>
    <scope>NUCLEOTIDE SEQUENCE [LARGE SCALE GENOMIC DNA]</scope>
    <source>
        <strain evidence="2 3">PSS_7772B</strain>
    </source>
</reference>
<keyword evidence="1" id="KW-0812">Transmembrane</keyword>
<protein>
    <recommendedName>
        <fullName evidence="4">Pilus assembly protein TadB</fullName>
    </recommendedName>
</protein>
<organism evidence="2 3">
    <name type="scientific">Gardnerella vaginalis</name>
    <dbReference type="NCBI Taxonomy" id="2702"/>
    <lineage>
        <taxon>Bacteria</taxon>
        <taxon>Bacillati</taxon>
        <taxon>Actinomycetota</taxon>
        <taxon>Actinomycetes</taxon>
        <taxon>Bifidobacteriales</taxon>
        <taxon>Bifidobacteriaceae</taxon>
        <taxon>Gardnerella</taxon>
    </lineage>
</organism>
<feature type="transmembrane region" description="Helical" evidence="1">
    <location>
        <begin position="128"/>
        <end position="149"/>
    </location>
</feature>
<dbReference type="PATRIC" id="fig|2702.100.peg.219"/>
<sequence length="193" mass="21135">MKMDIEEALAGLLAALRAGSTFVMIIQADTKIEHYSSASVMNTELIYQWLATRCLTRNRKITDSQRRRLERHMHHVAENLMTAYQLSNTLGCAMATCVEATAASYHAQRRAEDLRADVAAMPQATIKLLTALPFLALLAGELLGGHPLLMLSTTVHGWILLALGAVCYSLGLAWVRSMLRISQHAMDSAIVGG</sequence>
<name>A0A133P2F7_GARVA</name>
<evidence type="ECO:0000256" key="1">
    <source>
        <dbReference type="SAM" id="Phobius"/>
    </source>
</evidence>
<dbReference type="Proteomes" id="UP000070687">
    <property type="component" value="Unassembled WGS sequence"/>
</dbReference>
<feature type="transmembrane region" description="Helical" evidence="1">
    <location>
        <begin position="155"/>
        <end position="175"/>
    </location>
</feature>
<keyword evidence="1" id="KW-1133">Transmembrane helix</keyword>
<dbReference type="AlphaFoldDB" id="A0A133P2F7"/>
<accession>A0A133P2F7</accession>
<proteinExistence type="predicted"/>
<gene>
    <name evidence="2" type="ORF">HMPREF3208_00234</name>
</gene>
<evidence type="ECO:0008006" key="4">
    <source>
        <dbReference type="Google" id="ProtNLM"/>
    </source>
</evidence>
<keyword evidence="1" id="KW-0472">Membrane</keyword>
<evidence type="ECO:0000313" key="3">
    <source>
        <dbReference type="Proteomes" id="UP000070687"/>
    </source>
</evidence>